<evidence type="ECO:0000256" key="1">
    <source>
        <dbReference type="SAM" id="MobiDB-lite"/>
    </source>
</evidence>
<accession>A0A917ZYG8</accession>
<feature type="compositionally biased region" description="Basic and acidic residues" evidence="1">
    <location>
        <begin position="1"/>
        <end position="12"/>
    </location>
</feature>
<evidence type="ECO:0000313" key="3">
    <source>
        <dbReference type="Proteomes" id="UP000641932"/>
    </source>
</evidence>
<dbReference type="RefSeq" id="WP_189135812.1">
    <property type="nucleotide sequence ID" value="NZ_BMMS01000061.1"/>
</dbReference>
<protein>
    <submittedName>
        <fullName evidence="2">Uncharacterized protein</fullName>
    </submittedName>
</protein>
<evidence type="ECO:0000313" key="2">
    <source>
        <dbReference type="EMBL" id="GGP00585.1"/>
    </source>
</evidence>
<organism evidence="2 3">
    <name type="scientific">Wenjunlia tyrosinilytica</name>
    <dbReference type="NCBI Taxonomy" id="1544741"/>
    <lineage>
        <taxon>Bacteria</taxon>
        <taxon>Bacillati</taxon>
        <taxon>Actinomycetota</taxon>
        <taxon>Actinomycetes</taxon>
        <taxon>Kitasatosporales</taxon>
        <taxon>Streptomycetaceae</taxon>
        <taxon>Wenjunlia</taxon>
    </lineage>
</organism>
<proteinExistence type="predicted"/>
<dbReference type="AlphaFoldDB" id="A0A917ZYG8"/>
<reference evidence="2" key="2">
    <citation type="submission" date="2020-09" db="EMBL/GenBank/DDBJ databases">
        <authorList>
            <person name="Sun Q."/>
            <person name="Zhou Y."/>
        </authorList>
    </citation>
    <scope>NUCLEOTIDE SEQUENCE</scope>
    <source>
        <strain evidence="2">CGMCC 4.7201</strain>
    </source>
</reference>
<dbReference type="Proteomes" id="UP000641932">
    <property type="component" value="Unassembled WGS sequence"/>
</dbReference>
<name>A0A917ZYG8_9ACTN</name>
<reference evidence="2" key="1">
    <citation type="journal article" date="2014" name="Int. J. Syst. Evol. Microbiol.">
        <title>Complete genome sequence of Corynebacterium casei LMG S-19264T (=DSM 44701T), isolated from a smear-ripened cheese.</title>
        <authorList>
            <consortium name="US DOE Joint Genome Institute (JGI-PGF)"/>
            <person name="Walter F."/>
            <person name="Albersmeier A."/>
            <person name="Kalinowski J."/>
            <person name="Ruckert C."/>
        </authorList>
    </citation>
    <scope>NUCLEOTIDE SEQUENCE</scope>
    <source>
        <strain evidence="2">CGMCC 4.7201</strain>
    </source>
</reference>
<feature type="region of interest" description="Disordered" evidence="1">
    <location>
        <begin position="1"/>
        <end position="27"/>
    </location>
</feature>
<sequence>MALDAVNRDKACGSDGGSPEGSATCSGVDQRPFAFTKAFSVGGGQ</sequence>
<comment type="caution">
    <text evidence="2">The sequence shown here is derived from an EMBL/GenBank/DDBJ whole genome shotgun (WGS) entry which is preliminary data.</text>
</comment>
<dbReference type="EMBL" id="BMMS01000061">
    <property type="protein sequence ID" value="GGP00585.1"/>
    <property type="molecule type" value="Genomic_DNA"/>
</dbReference>
<gene>
    <name evidence="2" type="ORF">GCM10012280_69670</name>
</gene>
<keyword evidence="3" id="KW-1185">Reference proteome</keyword>